<dbReference type="AlphaFoldDB" id="W2T2V6"/>
<name>W2T2V6_NECAM</name>
<accession>W2T2V6</accession>
<gene>
    <name evidence="1" type="ORF">NECAME_12500</name>
</gene>
<protein>
    <submittedName>
        <fullName evidence="1">Uncharacterized protein</fullName>
    </submittedName>
</protein>
<proteinExistence type="predicted"/>
<sequence length="184" mass="18617">MVAICVLAQMGHSFIASGITNNVIGTGAVPNPSATCCCCCCLPGQQAPVTPAPVFVQATTQKPTIIIALPPPAPAVPAPFPIPAPVPAGLPCCPCPAPALPALPAVPALPLPIASPVQVGLGALVTLPPVGVPDIVTGPCVAIVASGKFSDKGKKMDIGKKKQLYKEVSQKFRCCTEREQIKTG</sequence>
<dbReference type="EMBL" id="KI660310">
    <property type="protein sequence ID" value="ETN75292.1"/>
    <property type="molecule type" value="Genomic_DNA"/>
</dbReference>
<evidence type="ECO:0000313" key="1">
    <source>
        <dbReference type="EMBL" id="ETN75292.1"/>
    </source>
</evidence>
<dbReference type="KEGG" id="nai:NECAME_12500"/>
<organism evidence="1 2">
    <name type="scientific">Necator americanus</name>
    <name type="common">Human hookworm</name>
    <dbReference type="NCBI Taxonomy" id="51031"/>
    <lineage>
        <taxon>Eukaryota</taxon>
        <taxon>Metazoa</taxon>
        <taxon>Ecdysozoa</taxon>
        <taxon>Nematoda</taxon>
        <taxon>Chromadorea</taxon>
        <taxon>Rhabditida</taxon>
        <taxon>Rhabditina</taxon>
        <taxon>Rhabditomorpha</taxon>
        <taxon>Strongyloidea</taxon>
        <taxon>Ancylostomatidae</taxon>
        <taxon>Bunostominae</taxon>
        <taxon>Necator</taxon>
    </lineage>
</organism>
<evidence type="ECO:0000313" key="2">
    <source>
        <dbReference type="Proteomes" id="UP000053676"/>
    </source>
</evidence>
<reference evidence="2" key="1">
    <citation type="journal article" date="2014" name="Nat. Genet.">
        <title>Genome of the human hookworm Necator americanus.</title>
        <authorList>
            <person name="Tang Y.T."/>
            <person name="Gao X."/>
            <person name="Rosa B.A."/>
            <person name="Abubucker S."/>
            <person name="Hallsworth-Pepin K."/>
            <person name="Martin J."/>
            <person name="Tyagi R."/>
            <person name="Heizer E."/>
            <person name="Zhang X."/>
            <person name="Bhonagiri-Palsikar V."/>
            <person name="Minx P."/>
            <person name="Warren W.C."/>
            <person name="Wang Q."/>
            <person name="Zhan B."/>
            <person name="Hotez P.J."/>
            <person name="Sternberg P.W."/>
            <person name="Dougall A."/>
            <person name="Gaze S.T."/>
            <person name="Mulvenna J."/>
            <person name="Sotillo J."/>
            <person name="Ranganathan S."/>
            <person name="Rabelo E.M."/>
            <person name="Wilson R.K."/>
            <person name="Felgner P.L."/>
            <person name="Bethony J."/>
            <person name="Hawdon J.M."/>
            <person name="Gasser R.B."/>
            <person name="Loukas A."/>
            <person name="Mitreva M."/>
        </authorList>
    </citation>
    <scope>NUCLEOTIDE SEQUENCE [LARGE SCALE GENOMIC DNA]</scope>
</reference>
<dbReference type="Proteomes" id="UP000053676">
    <property type="component" value="Unassembled WGS sequence"/>
</dbReference>
<keyword evidence="2" id="KW-1185">Reference proteome</keyword>